<feature type="domain" description="NADH:quinone oxidoreductase/Mrp antiporter transmembrane" evidence="10">
    <location>
        <begin position="95"/>
        <end position="372"/>
    </location>
</feature>
<evidence type="ECO:0000256" key="3">
    <source>
        <dbReference type="ARBA" id="ARBA00012944"/>
    </source>
</evidence>
<dbReference type="RefSeq" id="YP_010133165.1">
    <property type="nucleotide sequence ID" value="NC_056632.1"/>
</dbReference>
<feature type="transmembrane region" description="Helical" evidence="9">
    <location>
        <begin position="434"/>
        <end position="456"/>
    </location>
</feature>
<dbReference type="GO" id="GO:0015990">
    <property type="term" value="P:electron transport coupled proton transport"/>
    <property type="evidence" value="ECO:0007669"/>
    <property type="project" value="TreeGrafter"/>
</dbReference>
<keyword evidence="5 9" id="KW-1133">Transmembrane helix</keyword>
<feature type="transmembrane region" description="Helical" evidence="9">
    <location>
        <begin position="193"/>
        <end position="215"/>
    </location>
</feature>
<comment type="catalytic activity">
    <reaction evidence="8">
        <text>a ubiquinone + NADH + 5 H(+)(in) = a ubiquinol + NAD(+) + 4 H(+)(out)</text>
        <dbReference type="Rhea" id="RHEA:29091"/>
        <dbReference type="Rhea" id="RHEA-COMP:9565"/>
        <dbReference type="Rhea" id="RHEA-COMP:9566"/>
        <dbReference type="ChEBI" id="CHEBI:15378"/>
        <dbReference type="ChEBI" id="CHEBI:16389"/>
        <dbReference type="ChEBI" id="CHEBI:17976"/>
        <dbReference type="ChEBI" id="CHEBI:57540"/>
        <dbReference type="ChEBI" id="CHEBI:57945"/>
        <dbReference type="EC" id="7.1.1.2"/>
    </reaction>
</comment>
<evidence type="ECO:0000256" key="5">
    <source>
        <dbReference type="ARBA" id="ARBA00022989"/>
    </source>
</evidence>
<protein>
    <recommendedName>
        <fullName evidence="3">NADH:ubiquinone reductase (H(+)-translocating)</fullName>
        <ecNumber evidence="3">7.1.1.2</ecNumber>
    </recommendedName>
    <alternativeName>
        <fullName evidence="7">NADH dehydrogenase subunit 5</fullName>
    </alternativeName>
</protein>
<feature type="transmembrane region" description="Helical" evidence="9">
    <location>
        <begin position="398"/>
        <end position="419"/>
    </location>
</feature>
<dbReference type="GO" id="GO:0003954">
    <property type="term" value="F:NADH dehydrogenase activity"/>
    <property type="evidence" value="ECO:0007669"/>
    <property type="project" value="TreeGrafter"/>
</dbReference>
<feature type="transmembrane region" description="Helical" evidence="9">
    <location>
        <begin position="221"/>
        <end position="247"/>
    </location>
</feature>
<dbReference type="Pfam" id="PF00361">
    <property type="entry name" value="Proton_antipo_M"/>
    <property type="match status" value="1"/>
</dbReference>
<dbReference type="PANTHER" id="PTHR42829:SF2">
    <property type="entry name" value="NADH-UBIQUINONE OXIDOREDUCTASE CHAIN 5"/>
    <property type="match status" value="1"/>
</dbReference>
<geneLocation type="mitochondrion" evidence="11"/>
<evidence type="ECO:0000256" key="9">
    <source>
        <dbReference type="SAM" id="Phobius"/>
    </source>
</evidence>
<feature type="transmembrane region" description="Helical" evidence="9">
    <location>
        <begin position="324"/>
        <end position="344"/>
    </location>
</feature>
<evidence type="ECO:0000256" key="2">
    <source>
        <dbReference type="ARBA" id="ARBA00004141"/>
    </source>
</evidence>
<proteinExistence type="predicted"/>
<dbReference type="InterPro" id="IPR001750">
    <property type="entry name" value="ND/Mrp_TM"/>
</dbReference>
<feature type="transmembrane region" description="Helical" evidence="9">
    <location>
        <begin position="356"/>
        <end position="377"/>
    </location>
</feature>
<keyword evidence="6 9" id="KW-0472">Membrane</keyword>
<evidence type="ECO:0000313" key="11">
    <source>
        <dbReference type="EMBL" id="BAV82700.1"/>
    </source>
</evidence>
<feature type="transmembrane region" description="Helical" evidence="9">
    <location>
        <begin position="48"/>
        <end position="69"/>
    </location>
</feature>
<feature type="transmembrane region" description="Helical" evidence="9">
    <location>
        <begin position="140"/>
        <end position="172"/>
    </location>
</feature>
<reference evidence="11" key="1">
    <citation type="submission" date="2016-10" db="EMBL/GenBank/DDBJ databases">
        <title>Complete mitochondrial genomes of 50 helminths species.</title>
        <authorList>
            <person name="Kikuchi T."/>
            <person name="Holroyd N."/>
            <person name="Berriman M."/>
        </authorList>
    </citation>
    <scope>NUCLEOTIDE SEQUENCE</scope>
</reference>
<feature type="transmembrane region" description="Helical" evidence="9">
    <location>
        <begin position="477"/>
        <end position="496"/>
    </location>
</feature>
<dbReference type="GO" id="GO:0008137">
    <property type="term" value="F:NADH dehydrogenase (ubiquinone) activity"/>
    <property type="evidence" value="ECO:0007669"/>
    <property type="project" value="UniProtKB-EC"/>
</dbReference>
<evidence type="ECO:0000256" key="6">
    <source>
        <dbReference type="ARBA" id="ARBA00023136"/>
    </source>
</evidence>
<gene>
    <name evidence="11" type="primary">ND5</name>
</gene>
<dbReference type="GeneID" id="67122166"/>
<accession>A0A1E1GIK8</accession>
<evidence type="ECO:0000256" key="1">
    <source>
        <dbReference type="ARBA" id="ARBA00003257"/>
    </source>
</evidence>
<feature type="transmembrane region" description="Helical" evidence="9">
    <location>
        <begin position="254"/>
        <end position="276"/>
    </location>
</feature>
<dbReference type="PANTHER" id="PTHR42829">
    <property type="entry name" value="NADH-UBIQUINONE OXIDOREDUCTASE CHAIN 5"/>
    <property type="match status" value="1"/>
</dbReference>
<dbReference type="EMBL" id="AP017684">
    <property type="protein sequence ID" value="BAV82700.1"/>
    <property type="molecule type" value="Genomic_DNA"/>
</dbReference>
<dbReference type="CTD" id="4540"/>
<dbReference type="InterPro" id="IPR003945">
    <property type="entry name" value="NU5C-like"/>
</dbReference>
<dbReference type="EC" id="7.1.1.2" evidence="3"/>
<keyword evidence="4 9" id="KW-0812">Transmembrane</keyword>
<dbReference type="AlphaFoldDB" id="A0A1E1GIK8"/>
<feature type="transmembrane region" description="Helical" evidence="9">
    <location>
        <begin position="12"/>
        <end position="36"/>
    </location>
</feature>
<feature type="transmembrane region" description="Helical" evidence="9">
    <location>
        <begin position="502"/>
        <end position="526"/>
    </location>
</feature>
<dbReference type="PRINTS" id="PR01434">
    <property type="entry name" value="NADHDHGNASE5"/>
</dbReference>
<comment type="subcellular location">
    <subcellularLocation>
        <location evidence="2">Membrane</location>
        <topology evidence="2">Multi-pass membrane protein</topology>
    </subcellularLocation>
</comment>
<dbReference type="GO" id="GO:0042773">
    <property type="term" value="P:ATP synthesis coupled electron transport"/>
    <property type="evidence" value="ECO:0007669"/>
    <property type="project" value="InterPro"/>
</dbReference>
<name>A0A1E1GIK8_ENTVE</name>
<evidence type="ECO:0000256" key="7">
    <source>
        <dbReference type="ARBA" id="ARBA00031027"/>
    </source>
</evidence>
<evidence type="ECO:0000259" key="10">
    <source>
        <dbReference type="Pfam" id="PF00361"/>
    </source>
</evidence>
<feature type="transmembrane region" description="Helical" evidence="9">
    <location>
        <begin position="75"/>
        <end position="94"/>
    </location>
</feature>
<dbReference type="GO" id="GO:0016020">
    <property type="term" value="C:membrane"/>
    <property type="evidence" value="ECO:0007669"/>
    <property type="project" value="UniProtKB-SubCell"/>
</dbReference>
<sequence>MNIFVFFICFGFFFIGLMLFYVLGGVLNLVFVEWYFFNLKLGLYIDSFFFGCVLFVVTFSVIVFSSYYMEGEVNLYYFFLVFMVFVFSMFFLNFSSSVFTMLLSWDVLGVSSFFLVLFYNNWDSCSGAMNTVLTNRVGDYFLFLFFVFFVFSSLYFESVLVFSVSSSLLLLLAGFTKSAQFPFSGWLPKAMSAPTPVSALVHSSTLVTAGLILIMNFVGLIMNFFLCVVIVVVGLLTMFFSSACALVEQDMKKVVALSTLSQMGFSMMTLGVGLYFVSLLHLVGHALFKSCLFMQVGVFIHSLGGQQDSRDYSSLGGGVYFIQLQMLVTLFCLCGLVFSSGAVTKDMILEMFFFNFWSWVFGMMFFCGVFMTFIYSLRLFMSVMNLGAKSLFEGHVSVMMMVFSFVLVLLSVLGLWWLSMNLLVLPVVFLYVDFYVPLVFLGVLLLIVSGFFLVGWKDLKYKIFVDYAAKEGVESFFFLKFFDVMVNSVYLNWLVVNKNLGYLVNMIFGSMGLSIMVVVVLFLFLVF</sequence>
<organism evidence="11">
    <name type="scientific">Enterobius vermicularis</name>
    <name type="common">Human pinworm</name>
    <dbReference type="NCBI Taxonomy" id="51028"/>
    <lineage>
        <taxon>Eukaryota</taxon>
        <taxon>Metazoa</taxon>
        <taxon>Ecdysozoa</taxon>
        <taxon>Nematoda</taxon>
        <taxon>Chromadorea</taxon>
        <taxon>Rhabditida</taxon>
        <taxon>Spirurina</taxon>
        <taxon>Oxyuridomorpha</taxon>
        <taxon>Oxyuroidea</taxon>
        <taxon>Oxyuridae</taxon>
        <taxon>Enterobius</taxon>
    </lineage>
</organism>
<feature type="transmembrane region" description="Helical" evidence="9">
    <location>
        <begin position="101"/>
        <end position="120"/>
    </location>
</feature>
<comment type="function">
    <text evidence="1">Core subunit of the mitochondrial membrane respiratory chain NADH dehydrogenase (Complex I) that is believed to belong to the minimal assembly required for catalysis. Complex I functions in the transfer of electrons from NADH to the respiratory chain. The immediate electron acceptor for the enzyme is believed to be ubiquinone.</text>
</comment>
<evidence type="ECO:0000256" key="4">
    <source>
        <dbReference type="ARBA" id="ARBA00022692"/>
    </source>
</evidence>
<keyword evidence="11" id="KW-0496">Mitochondrion</keyword>
<evidence type="ECO:0000256" key="8">
    <source>
        <dbReference type="ARBA" id="ARBA00049551"/>
    </source>
</evidence>